<reference evidence="2 3" key="1">
    <citation type="submission" date="2024-04" db="EMBL/GenBank/DDBJ databases">
        <title>Human intestinal bacterial collection.</title>
        <authorList>
            <person name="Pauvert C."/>
            <person name="Hitch T.C.A."/>
            <person name="Clavel T."/>
        </authorList>
    </citation>
    <scope>NUCLEOTIDE SEQUENCE [LARGE SCALE GENOMIC DNA]</scope>
    <source>
        <strain evidence="2 3">CLA-AA-H197</strain>
    </source>
</reference>
<dbReference type="EMBL" id="JBBNGS010000004">
    <property type="protein sequence ID" value="MEQ2637322.1"/>
    <property type="molecule type" value="Genomic_DNA"/>
</dbReference>
<dbReference type="RefSeq" id="WP_349181794.1">
    <property type="nucleotide sequence ID" value="NZ_JBBNGS010000004.1"/>
</dbReference>
<keyword evidence="3" id="KW-1185">Reference proteome</keyword>
<name>A0ABV1IFE3_9ACTN</name>
<organism evidence="2 3">
    <name type="scientific">Paratractidigestivibacter faecalis</name>
    <dbReference type="NCBI Taxonomy" id="2292441"/>
    <lineage>
        <taxon>Bacteria</taxon>
        <taxon>Bacillati</taxon>
        <taxon>Actinomycetota</taxon>
        <taxon>Coriobacteriia</taxon>
        <taxon>Coriobacteriales</taxon>
        <taxon>Atopobiaceae</taxon>
        <taxon>Paratractidigestivibacter</taxon>
    </lineage>
</organism>
<evidence type="ECO:0000313" key="2">
    <source>
        <dbReference type="EMBL" id="MEQ2637322.1"/>
    </source>
</evidence>
<dbReference type="Pfam" id="PF02541">
    <property type="entry name" value="Ppx-GppA"/>
    <property type="match status" value="1"/>
</dbReference>
<dbReference type="SUPFAM" id="SSF53067">
    <property type="entry name" value="Actin-like ATPase domain"/>
    <property type="match status" value="2"/>
</dbReference>
<protein>
    <submittedName>
        <fullName evidence="2">Phosphatase</fullName>
    </submittedName>
</protein>
<proteinExistence type="predicted"/>
<accession>A0ABV1IFE3</accession>
<dbReference type="Gene3D" id="3.30.420.40">
    <property type="match status" value="1"/>
</dbReference>
<comment type="caution">
    <text evidence="2">The sequence shown here is derived from an EMBL/GenBank/DDBJ whole genome shotgun (WGS) entry which is preliminary data.</text>
</comment>
<evidence type="ECO:0000259" key="1">
    <source>
        <dbReference type="Pfam" id="PF02541"/>
    </source>
</evidence>
<evidence type="ECO:0000313" key="3">
    <source>
        <dbReference type="Proteomes" id="UP001478817"/>
    </source>
</evidence>
<sequence length="346" mass="35624">MARVACIDIGTVTARLAVADVEGGRVVRLAKRSQICNLGQDVDKTHRLRQDAMERVFGCVAAYLEEARRAGATSACCTLTSAARDAQNARELGAALASLGLEPMVIPGAVEGSLTFLGVAQDFVGHRILVADNGGGSTELAMGCLGTDGILELDFVRSVDVGCRRLTERFLAGEGPAAAGALLSARELAGQKFAPVIAEGSLRAASAAAAAGGTTPSAAPERLVVCGGTVTTMVAVKKALDPYDPSQVHLATLSAADVQGIQDQLASLSVEKRAALPGIQPKRAPVILGGVCAVAELMAQTGFDQLTVSESDLLFGLSLVAAAALERRDSPVIWKPEMRPLVSPQG</sequence>
<feature type="domain" description="Ppx/GppA phosphatase N-terminal" evidence="1">
    <location>
        <begin position="18"/>
        <end position="310"/>
    </location>
</feature>
<dbReference type="Gene3D" id="3.30.420.150">
    <property type="entry name" value="Exopolyphosphatase. Domain 2"/>
    <property type="match status" value="1"/>
</dbReference>
<dbReference type="InterPro" id="IPR050273">
    <property type="entry name" value="GppA/Ppx_hydrolase"/>
</dbReference>
<dbReference type="Proteomes" id="UP001478817">
    <property type="component" value="Unassembled WGS sequence"/>
</dbReference>
<dbReference type="PANTHER" id="PTHR30005">
    <property type="entry name" value="EXOPOLYPHOSPHATASE"/>
    <property type="match status" value="1"/>
</dbReference>
<dbReference type="PANTHER" id="PTHR30005:SF13">
    <property type="entry name" value="EXOPOLYPHOSPHATASE 2"/>
    <property type="match status" value="1"/>
</dbReference>
<dbReference type="InterPro" id="IPR043129">
    <property type="entry name" value="ATPase_NBD"/>
</dbReference>
<gene>
    <name evidence="2" type="ORF">AAAT05_03055</name>
</gene>
<dbReference type="InterPro" id="IPR003695">
    <property type="entry name" value="Ppx_GppA_N"/>
</dbReference>